<name>A0ABU6L5C6_9GAMM</name>
<proteinExistence type="predicted"/>
<gene>
    <name evidence="1" type="ORF">VXS06_03465</name>
</gene>
<sequence length="57" mass="6822">MNNEWFSCKNTTMLTFFKQRLLAAKTNAEYDAIMAMIRFCNWEQIHDQQHENSTSEC</sequence>
<accession>A0ABU6L5C6</accession>
<keyword evidence="2" id="KW-1185">Reference proteome</keyword>
<evidence type="ECO:0000313" key="1">
    <source>
        <dbReference type="EMBL" id="MEC6830814.1"/>
    </source>
</evidence>
<reference evidence="1 2" key="1">
    <citation type="submission" date="2024-01" db="EMBL/GenBank/DDBJ databases">
        <title>Active colonisers of the gastrointestinal tract of Atlantic salmon farmed in a warm water region.</title>
        <authorList>
            <person name="Bowman J.P."/>
        </authorList>
    </citation>
    <scope>NUCLEOTIDE SEQUENCE [LARGE SCALE GENOMIC DNA]</scope>
    <source>
        <strain evidence="1 2">S3MW1</strain>
    </source>
</reference>
<evidence type="ECO:0000313" key="2">
    <source>
        <dbReference type="Proteomes" id="UP001306119"/>
    </source>
</evidence>
<organism evidence="1 2">
    <name type="scientific">Photobacterium toruni</name>
    <dbReference type="NCBI Taxonomy" id="1935446"/>
    <lineage>
        <taxon>Bacteria</taxon>
        <taxon>Pseudomonadati</taxon>
        <taxon>Pseudomonadota</taxon>
        <taxon>Gammaproteobacteria</taxon>
        <taxon>Vibrionales</taxon>
        <taxon>Vibrionaceae</taxon>
        <taxon>Photobacterium</taxon>
    </lineage>
</organism>
<protein>
    <submittedName>
        <fullName evidence="1">Uncharacterized protein</fullName>
    </submittedName>
</protein>
<comment type="caution">
    <text evidence="1">The sequence shown here is derived from an EMBL/GenBank/DDBJ whole genome shotgun (WGS) entry which is preliminary data.</text>
</comment>
<dbReference type="RefSeq" id="WP_327774091.1">
    <property type="nucleotide sequence ID" value="NZ_JAYXUF010000015.1"/>
</dbReference>
<dbReference type="EMBL" id="JAYXUG010000002">
    <property type="protein sequence ID" value="MEC6830814.1"/>
    <property type="molecule type" value="Genomic_DNA"/>
</dbReference>
<dbReference type="Proteomes" id="UP001306119">
    <property type="component" value="Unassembled WGS sequence"/>
</dbReference>